<protein>
    <submittedName>
        <fullName evidence="2">Glycosyltransferase family 2 protein</fullName>
    </submittedName>
</protein>
<name>A0A977KYZ7_9CYAN</name>
<dbReference type="SUPFAM" id="SSF53448">
    <property type="entry name" value="Nucleotide-diphospho-sugar transferases"/>
    <property type="match status" value="1"/>
</dbReference>
<organism evidence="2">
    <name type="scientific">Woronichinia naegeliana WA131</name>
    <dbReference type="NCBI Taxonomy" id="2824559"/>
    <lineage>
        <taxon>Bacteria</taxon>
        <taxon>Bacillati</taxon>
        <taxon>Cyanobacteriota</taxon>
        <taxon>Cyanophyceae</taxon>
        <taxon>Synechococcales</taxon>
        <taxon>Coelosphaeriaceae</taxon>
        <taxon>Woronichinia</taxon>
    </lineage>
</organism>
<reference evidence="2" key="1">
    <citation type="submission" date="2021-04" db="EMBL/GenBank/DDBJ databases">
        <title>Genome sequence of Woronichinia naegeliana from Washington state freshwater lake bloom.</title>
        <authorList>
            <person name="Dreher T.W."/>
        </authorList>
    </citation>
    <scope>NUCLEOTIDE SEQUENCE</scope>
    <source>
        <strain evidence="2">WA131</strain>
    </source>
</reference>
<dbReference type="KEGG" id="wna:KA717_37185"/>
<proteinExistence type="predicted"/>
<dbReference type="PANTHER" id="PTHR22916">
    <property type="entry name" value="GLYCOSYLTRANSFERASE"/>
    <property type="match status" value="1"/>
</dbReference>
<dbReference type="Pfam" id="PF00535">
    <property type="entry name" value="Glycos_transf_2"/>
    <property type="match status" value="1"/>
</dbReference>
<dbReference type="InterPro" id="IPR029044">
    <property type="entry name" value="Nucleotide-diphossugar_trans"/>
</dbReference>
<dbReference type="Gene3D" id="3.90.550.10">
    <property type="entry name" value="Spore Coat Polysaccharide Biosynthesis Protein SpsA, Chain A"/>
    <property type="match status" value="1"/>
</dbReference>
<gene>
    <name evidence="2" type="ORF">KA717_37185</name>
</gene>
<dbReference type="GO" id="GO:0016758">
    <property type="term" value="F:hexosyltransferase activity"/>
    <property type="evidence" value="ECO:0007669"/>
    <property type="project" value="UniProtKB-ARBA"/>
</dbReference>
<evidence type="ECO:0000313" key="2">
    <source>
        <dbReference type="EMBL" id="UXE60990.1"/>
    </source>
</evidence>
<dbReference type="PANTHER" id="PTHR22916:SF3">
    <property type="entry name" value="UDP-GLCNAC:BETAGAL BETA-1,3-N-ACETYLGLUCOSAMINYLTRANSFERASE-LIKE PROTEIN 1"/>
    <property type="match status" value="1"/>
</dbReference>
<sequence>MNNKINTQPLISIVMSVFNGEKYLEDAIQSILNQTYKNWEFVIINDGSTDLTESIVQSYQNDHRIKYFYHKNIGLAKSLNRGIQLARGEYIARLDSDDRAFPERLQKQVDFFISNPDVVLLGSAYLQLDASAGMALSIINPPQDNLGCRKKLKLGHSVFHHSSVMFKRQIDGETIFYDASSIIAQYAEDIRLWITLCSKGNVSVLPDVLCCVLKSTPQSLSSGRSPLKRLKLQFQLSQIARSELNGNFYDLIISLFDLLKGFFFVFLKNLIINNKFLISFYTSARYSRLKKEKFDPKLVKLWSSNYEANLKIRI</sequence>
<dbReference type="AlphaFoldDB" id="A0A977KYZ7"/>
<dbReference type="InterPro" id="IPR001173">
    <property type="entry name" value="Glyco_trans_2-like"/>
</dbReference>
<dbReference type="CDD" id="cd00761">
    <property type="entry name" value="Glyco_tranf_GTA_type"/>
    <property type="match status" value="1"/>
</dbReference>
<dbReference type="Proteomes" id="UP001065613">
    <property type="component" value="Chromosome"/>
</dbReference>
<dbReference type="EMBL" id="CP073041">
    <property type="protein sequence ID" value="UXE60990.1"/>
    <property type="molecule type" value="Genomic_DNA"/>
</dbReference>
<evidence type="ECO:0000259" key="1">
    <source>
        <dbReference type="Pfam" id="PF00535"/>
    </source>
</evidence>
<accession>A0A977KYZ7</accession>
<feature type="domain" description="Glycosyltransferase 2-like" evidence="1">
    <location>
        <begin position="12"/>
        <end position="171"/>
    </location>
</feature>